<dbReference type="PANTHER" id="PTHR43433:SF5">
    <property type="entry name" value="AB HYDROLASE-1 DOMAIN-CONTAINING PROTEIN"/>
    <property type="match status" value="1"/>
</dbReference>
<evidence type="ECO:0000313" key="3">
    <source>
        <dbReference type="Proteomes" id="UP001595593"/>
    </source>
</evidence>
<proteinExistence type="predicted"/>
<evidence type="ECO:0000313" key="2">
    <source>
        <dbReference type="EMBL" id="MFC3123693.1"/>
    </source>
</evidence>
<dbReference type="Proteomes" id="UP001595593">
    <property type="component" value="Unassembled WGS sequence"/>
</dbReference>
<sequence length="282" mass="30222">MTQPIAIPGGSAPRHRGFVQRPDARIYYEEMGKGPPLVFGHGLGGNHLSWWQQIGHFAATHRCVTFSHRGFFPSEVDGAPDPGAYADDLAALLDALQIDAPVFIGQSMGGWTGVNFARRFPDRLRGLVLSATSGPIEPDSAGPDAVAARSAWKRFSAAARATGGPRGVHPAAGARMADEQPALHLLYRNIDELSAGLDKEALRARLFAGRTVPATELSDIGTPTLWITGGEDIVFAAPVAPYLAALMPRARHVEIPNAGHSPYFEQAEAFNQALERFLAEVD</sequence>
<accession>A0ABV7FTP9</accession>
<keyword evidence="2" id="KW-0378">Hydrolase</keyword>
<dbReference type="RefSeq" id="WP_379592823.1">
    <property type="nucleotide sequence ID" value="NZ_JBHRTN010000003.1"/>
</dbReference>
<keyword evidence="3" id="KW-1185">Reference proteome</keyword>
<evidence type="ECO:0000259" key="1">
    <source>
        <dbReference type="Pfam" id="PF00561"/>
    </source>
</evidence>
<reference evidence="3" key="1">
    <citation type="journal article" date="2019" name="Int. J. Syst. Evol. Microbiol.">
        <title>The Global Catalogue of Microorganisms (GCM) 10K type strain sequencing project: providing services to taxonomists for standard genome sequencing and annotation.</title>
        <authorList>
            <consortium name="The Broad Institute Genomics Platform"/>
            <consortium name="The Broad Institute Genome Sequencing Center for Infectious Disease"/>
            <person name="Wu L."/>
            <person name="Ma J."/>
        </authorList>
    </citation>
    <scope>NUCLEOTIDE SEQUENCE [LARGE SCALE GENOMIC DNA]</scope>
    <source>
        <strain evidence="3">KCTC 52094</strain>
    </source>
</reference>
<dbReference type="InterPro" id="IPR050471">
    <property type="entry name" value="AB_hydrolase"/>
</dbReference>
<dbReference type="PRINTS" id="PR00111">
    <property type="entry name" value="ABHYDROLASE"/>
</dbReference>
<dbReference type="Gene3D" id="3.40.50.1820">
    <property type="entry name" value="alpha/beta hydrolase"/>
    <property type="match status" value="1"/>
</dbReference>
<dbReference type="Pfam" id="PF00561">
    <property type="entry name" value="Abhydrolase_1"/>
    <property type="match status" value="1"/>
</dbReference>
<dbReference type="EMBL" id="JBHRTN010000003">
    <property type="protein sequence ID" value="MFC3123693.1"/>
    <property type="molecule type" value="Genomic_DNA"/>
</dbReference>
<name>A0ABV7FTP9_9PROT</name>
<dbReference type="SUPFAM" id="SSF53474">
    <property type="entry name" value="alpha/beta-Hydrolases"/>
    <property type="match status" value="1"/>
</dbReference>
<dbReference type="InterPro" id="IPR029058">
    <property type="entry name" value="AB_hydrolase_fold"/>
</dbReference>
<dbReference type="PANTHER" id="PTHR43433">
    <property type="entry name" value="HYDROLASE, ALPHA/BETA FOLD FAMILY PROTEIN"/>
    <property type="match status" value="1"/>
</dbReference>
<organism evidence="2 3">
    <name type="scientific">Teichococcus globiformis</name>
    <dbReference type="NCBI Taxonomy" id="2307229"/>
    <lineage>
        <taxon>Bacteria</taxon>
        <taxon>Pseudomonadati</taxon>
        <taxon>Pseudomonadota</taxon>
        <taxon>Alphaproteobacteria</taxon>
        <taxon>Acetobacterales</taxon>
        <taxon>Roseomonadaceae</taxon>
        <taxon>Roseomonas</taxon>
    </lineage>
</organism>
<feature type="domain" description="AB hydrolase-1" evidence="1">
    <location>
        <begin position="35"/>
        <end position="265"/>
    </location>
</feature>
<protein>
    <submittedName>
        <fullName evidence="2">Alpha/beta fold hydrolase</fullName>
    </submittedName>
</protein>
<comment type="caution">
    <text evidence="2">The sequence shown here is derived from an EMBL/GenBank/DDBJ whole genome shotgun (WGS) entry which is preliminary data.</text>
</comment>
<dbReference type="PRINTS" id="PR00412">
    <property type="entry name" value="EPOXHYDRLASE"/>
</dbReference>
<dbReference type="InterPro" id="IPR000073">
    <property type="entry name" value="AB_hydrolase_1"/>
</dbReference>
<dbReference type="InterPro" id="IPR000639">
    <property type="entry name" value="Epox_hydrolase-like"/>
</dbReference>
<gene>
    <name evidence="2" type="ORF">ACFOD4_01360</name>
</gene>
<dbReference type="GO" id="GO:0016787">
    <property type="term" value="F:hydrolase activity"/>
    <property type="evidence" value="ECO:0007669"/>
    <property type="project" value="UniProtKB-KW"/>
</dbReference>